<dbReference type="Gene3D" id="3.40.50.150">
    <property type="entry name" value="Vaccinia Virus protein VP39"/>
    <property type="match status" value="1"/>
</dbReference>
<comment type="function">
    <text evidence="1">S-adenosyl-L-methionine-dependent protein-lysine N-methyltransferase that methylates elongation factor 1-alpha.</text>
</comment>
<dbReference type="EC" id="2.1.1.-" evidence="1"/>
<dbReference type="PANTHER" id="PTHR14614">
    <property type="entry name" value="HEPATOCELLULAR CARCINOMA-ASSOCIATED ANTIGEN"/>
    <property type="match status" value="1"/>
</dbReference>
<dbReference type="PANTHER" id="PTHR14614:SF152">
    <property type="entry name" value="PROTEIN-LYSINE N-METHYLTRANSFERASE EFM6"/>
    <property type="match status" value="1"/>
</dbReference>
<proteinExistence type="inferred from homology"/>
<reference evidence="2 3" key="1">
    <citation type="submission" date="2015-04" db="EMBL/GenBank/DDBJ databases">
        <authorList>
            <person name="Heijne W.H."/>
            <person name="Fedorova N.D."/>
            <person name="Nierman W.C."/>
            <person name="Vollebregt A.W."/>
            <person name="Zhao Z."/>
            <person name="Wu L."/>
            <person name="Kumar M."/>
            <person name="Stam H."/>
            <person name="van den Berg M.A."/>
            <person name="Pel H.J."/>
        </authorList>
    </citation>
    <scope>NUCLEOTIDE SEQUENCE [LARGE SCALE GENOMIC DNA]</scope>
    <source>
        <strain evidence="2 3">CBS 393.64</strain>
    </source>
</reference>
<comment type="subcellular location">
    <subcellularLocation>
        <location evidence="1">Cytoplasm</location>
    </subcellularLocation>
</comment>
<dbReference type="InterPro" id="IPR033684">
    <property type="entry name" value="EFM6"/>
</dbReference>
<feature type="binding site" evidence="1">
    <location>
        <begin position="120"/>
        <end position="122"/>
    </location>
    <ligand>
        <name>S-adenosyl-L-methionine</name>
        <dbReference type="ChEBI" id="CHEBI:59789"/>
    </ligand>
</feature>
<dbReference type="Pfam" id="PF10294">
    <property type="entry name" value="Methyltransf_16"/>
    <property type="match status" value="1"/>
</dbReference>
<keyword evidence="1" id="KW-0808">Transferase</keyword>
<dbReference type="AlphaFoldDB" id="A0A0F4YNL3"/>
<dbReference type="SUPFAM" id="SSF53335">
    <property type="entry name" value="S-adenosyl-L-methionine-dependent methyltransferases"/>
    <property type="match status" value="1"/>
</dbReference>
<evidence type="ECO:0000313" key="2">
    <source>
        <dbReference type="EMBL" id="KKA19857.1"/>
    </source>
</evidence>
<feature type="binding site" evidence="1">
    <location>
        <position position="172"/>
    </location>
    <ligand>
        <name>S-adenosyl-L-methionine</name>
        <dbReference type="ChEBI" id="CHEBI:59789"/>
    </ligand>
</feature>
<comment type="similarity">
    <text evidence="1">Belongs to the class I-like SAM-binding methyltransferase superfamily. METTL21 family. EFM6 subfamily.</text>
</comment>
<dbReference type="EMBL" id="LASV01000310">
    <property type="protein sequence ID" value="KKA19857.1"/>
    <property type="molecule type" value="Genomic_DNA"/>
</dbReference>
<comment type="caution">
    <text evidence="2">The sequence shown here is derived from an EMBL/GenBank/DDBJ whole genome shotgun (WGS) entry which is preliminary data.</text>
</comment>
<dbReference type="STRING" id="1408163.A0A0F4YNL3"/>
<keyword evidence="1" id="KW-0963">Cytoplasm</keyword>
<dbReference type="GO" id="GO:0032259">
    <property type="term" value="P:methylation"/>
    <property type="evidence" value="ECO:0007669"/>
    <property type="project" value="UniProtKB-KW"/>
</dbReference>
<keyword evidence="1" id="KW-0489">Methyltransferase</keyword>
<dbReference type="InterPro" id="IPR029063">
    <property type="entry name" value="SAM-dependent_MTases_sf"/>
</dbReference>
<evidence type="ECO:0000256" key="1">
    <source>
        <dbReference type="HAMAP-Rule" id="MF_03198"/>
    </source>
</evidence>
<dbReference type="GO" id="GO:0005829">
    <property type="term" value="C:cytosol"/>
    <property type="evidence" value="ECO:0007669"/>
    <property type="project" value="TreeGrafter"/>
</dbReference>
<dbReference type="InterPro" id="IPR019410">
    <property type="entry name" value="Methyltransf_16"/>
</dbReference>
<gene>
    <name evidence="1" type="primary">EFM6</name>
    <name evidence="2" type="ORF">T310_6154</name>
</gene>
<feature type="binding site" evidence="1">
    <location>
        <position position="190"/>
    </location>
    <ligand>
        <name>S-adenosyl-L-methionine</name>
        <dbReference type="ChEBI" id="CHEBI:59789"/>
    </ligand>
</feature>
<protein>
    <recommendedName>
        <fullName evidence="1">Protein-lysine N-methyltransferase EFM6</fullName>
        <ecNumber evidence="1">2.1.1.-</ecNumber>
    </recommendedName>
    <alternativeName>
        <fullName evidence="1">Elongation factor methyltransferase 6</fullName>
    </alternativeName>
</protein>
<organism evidence="2 3">
    <name type="scientific">Rasamsonia emersonii (strain ATCC 16479 / CBS 393.64 / IMI 116815)</name>
    <dbReference type="NCBI Taxonomy" id="1408163"/>
    <lineage>
        <taxon>Eukaryota</taxon>
        <taxon>Fungi</taxon>
        <taxon>Dikarya</taxon>
        <taxon>Ascomycota</taxon>
        <taxon>Pezizomycotina</taxon>
        <taxon>Eurotiomycetes</taxon>
        <taxon>Eurotiomycetidae</taxon>
        <taxon>Eurotiales</taxon>
        <taxon>Trichocomaceae</taxon>
        <taxon>Rasamsonia</taxon>
    </lineage>
</organism>
<evidence type="ECO:0000313" key="3">
    <source>
        <dbReference type="Proteomes" id="UP000053958"/>
    </source>
</evidence>
<dbReference type="Proteomes" id="UP000053958">
    <property type="component" value="Unassembled WGS sequence"/>
</dbReference>
<sequence length="270" mass="30167">MHTNYIRVLPTEHSRLPHYIKPQGQNLIPGGKSSPNLCMANIDPAPTLSDQDSLFDISESLVPIRELKQPGITSVSFDGLLKDPLLLKEDLKKGCGGQLWPAGILLAKYMLREHRMDLLGAGGGLVGLAVARGCSVNMPIYITDQESMLPLMEDNIKINGLSPNVRATVLNWGRPLPASIPTHPAVVLAADCVYFEPAFPLLISTLEQLLGPESVCYFCFKRRRRADMRCIKQIKKIFDVVEIRDYADYDTYARDNLFLYKIKSRNLKKG</sequence>
<name>A0A0F4YNL3_RASE3</name>
<keyword evidence="1" id="KW-0949">S-adenosyl-L-methionine</keyword>
<feature type="binding site" evidence="1">
    <location>
        <position position="100"/>
    </location>
    <ligand>
        <name>S-adenosyl-L-methionine</name>
        <dbReference type="ChEBI" id="CHEBI:59789"/>
    </ligand>
</feature>
<dbReference type="RefSeq" id="XP_013326469.1">
    <property type="nucleotide sequence ID" value="XM_013471015.1"/>
</dbReference>
<dbReference type="HAMAP" id="MF_03198">
    <property type="entry name" value="Methyltr_EFM6"/>
    <property type="match status" value="1"/>
</dbReference>
<dbReference type="GO" id="GO:0016279">
    <property type="term" value="F:protein-lysine N-methyltransferase activity"/>
    <property type="evidence" value="ECO:0007669"/>
    <property type="project" value="UniProtKB-UniRule"/>
</dbReference>
<feature type="binding site" evidence="1">
    <location>
        <position position="144"/>
    </location>
    <ligand>
        <name>S-adenosyl-L-methionine</name>
        <dbReference type="ChEBI" id="CHEBI:59789"/>
    </ligand>
</feature>
<accession>A0A0F4YNL3</accession>
<keyword evidence="3" id="KW-1185">Reference proteome</keyword>
<dbReference type="OrthoDB" id="407325at2759"/>
<dbReference type="GeneID" id="25318466"/>